<keyword evidence="1" id="KW-1133">Transmembrane helix</keyword>
<evidence type="ECO:0000256" key="1">
    <source>
        <dbReference type="SAM" id="Phobius"/>
    </source>
</evidence>
<proteinExistence type="predicted"/>
<dbReference type="EMBL" id="BK067786">
    <property type="protein sequence ID" value="DBA51885.1"/>
    <property type="molecule type" value="Genomic_DNA"/>
</dbReference>
<keyword evidence="1" id="KW-0812">Transmembrane</keyword>
<accession>A0AAT9JGS8</accession>
<reference evidence="2" key="1">
    <citation type="journal article" date="2024" name="Environ. Microbiol. Rep.">
        <title>Hiding in plain sight: The discovery of complete genomes of 11 hypothetical spindle-shaped viruses that putatively infect mesophilic ammonia-oxidizing archaea.</title>
        <authorList>
            <person name="Ni Y."/>
            <person name="Xu T."/>
            <person name="Yan S."/>
            <person name="Chen L."/>
            <person name="Wang Y."/>
        </authorList>
    </citation>
    <scope>NUCLEOTIDE SEQUENCE</scope>
    <source>
        <strain evidence="2">NBC1</strain>
    </source>
</reference>
<evidence type="ECO:0000313" key="2">
    <source>
        <dbReference type="EMBL" id="DBA51885.1"/>
    </source>
</evidence>
<sequence>MGNLHSQNERILRGQYNIFKRWYKWNYSGVITVVLGVILVFGGLFYWQDNQPFYNNWSCDTLVDYVMNVDVPDQFPKHNELTEDQHNQVHQFLDECQENNRFSAPIEHLKNQG</sequence>
<feature type="transmembrane region" description="Helical" evidence="1">
    <location>
        <begin position="25"/>
        <end position="47"/>
    </location>
</feature>
<name>A0AAT9JGS8_9VIRU</name>
<reference evidence="2" key="2">
    <citation type="submission" date="2024-03" db="EMBL/GenBank/DDBJ databases">
        <authorList>
            <person name="Ni Y."/>
            <person name="Xu T."/>
            <person name="Yan S."/>
            <person name="Chen L."/>
            <person name="Wang Y."/>
        </authorList>
    </citation>
    <scope>NUCLEOTIDE SEQUENCE</scope>
    <source>
        <strain evidence="2">NBC1</strain>
    </source>
</reference>
<protein>
    <submittedName>
        <fullName evidence="2">ORF27</fullName>
    </submittedName>
</protein>
<keyword evidence="1" id="KW-0472">Membrane</keyword>
<organism evidence="2">
    <name type="scientific">Nitrosopumilaceae spindle-shaped virus</name>
    <dbReference type="NCBI Taxonomy" id="3065433"/>
    <lineage>
        <taxon>Viruses</taxon>
    </lineage>
</organism>